<feature type="compositionally biased region" description="Polar residues" evidence="1">
    <location>
        <begin position="258"/>
        <end position="270"/>
    </location>
</feature>
<evidence type="ECO:0000313" key="4">
    <source>
        <dbReference type="Proteomes" id="UP001193389"/>
    </source>
</evidence>
<evidence type="ECO:0000313" key="3">
    <source>
        <dbReference type="EMBL" id="BBE19734.1"/>
    </source>
</evidence>
<protein>
    <submittedName>
        <fullName evidence="3">Uncharacterized protein</fullName>
    </submittedName>
</protein>
<dbReference type="RefSeq" id="WP_318347957.1">
    <property type="nucleotide sequence ID" value="NZ_AP018694.1"/>
</dbReference>
<feature type="compositionally biased region" description="Basic and acidic residues" evidence="1">
    <location>
        <begin position="271"/>
        <end position="283"/>
    </location>
</feature>
<reference evidence="3" key="1">
    <citation type="journal article" date="2020" name="Int. J. Syst. Evol. Microbiol.">
        <title>Aquipluma nitroreducens gen. nov. sp. nov., a novel facultatively anaerobic bacterium isolated from a freshwater lake.</title>
        <authorList>
            <person name="Watanabe M."/>
            <person name="Kojima H."/>
            <person name="Fukui M."/>
        </authorList>
    </citation>
    <scope>NUCLEOTIDE SEQUENCE</scope>
    <source>
        <strain evidence="3">MeG22</strain>
    </source>
</reference>
<feature type="region of interest" description="Disordered" evidence="1">
    <location>
        <begin position="234"/>
        <end position="407"/>
    </location>
</feature>
<sequence length="407" mass="47720">MKTKIGILVLALSTCFFNVHAQQRVVTTARATSYDISDNLDLDAVASIFGDSKNLEDFERSLNDPNNRISNLDLNEDGYIDYLRVVENSSERNSLVVIQAVLGDNVFQDVATIEVERVQNGNPRIQIVGDAYIYGSNYIIEPVFYRTPLIFSFFWGPRYSPWISPYYWNYYPRWYSYYRPYSPFKYRRHIYGHINYENKYRRIDSPIIHISGDNYSRIRRDDFAKRYPDRAFESRHNGVTNRNELIQRRSDRSGAGYQRNSNAQRPNSTVRPERQNSRTESSQKRQSTNEYRRPTNQVKSGSTQTQPREYNGNSNRSKTQNNNQQIQQRSENKSQSYERRSAHEQRSVSTPQRSTQRVESPQRTSAPREKSASVKRQNRSNSTAKQSQRNSQKTESTKKEDSNGRRR</sequence>
<keyword evidence="4" id="KW-1185">Reference proteome</keyword>
<dbReference type="Proteomes" id="UP001193389">
    <property type="component" value="Chromosome"/>
</dbReference>
<accession>A0A5K7SEQ2</accession>
<feature type="compositionally biased region" description="Polar residues" evidence="1">
    <location>
        <begin position="347"/>
        <end position="365"/>
    </location>
</feature>
<organism evidence="3 4">
    <name type="scientific">Aquipluma nitroreducens</name>
    <dbReference type="NCBI Taxonomy" id="2010828"/>
    <lineage>
        <taxon>Bacteria</taxon>
        <taxon>Pseudomonadati</taxon>
        <taxon>Bacteroidota</taxon>
        <taxon>Bacteroidia</taxon>
        <taxon>Marinilabiliales</taxon>
        <taxon>Prolixibacteraceae</taxon>
        <taxon>Aquipluma</taxon>
    </lineage>
</organism>
<feature type="compositionally biased region" description="Polar residues" evidence="1">
    <location>
        <begin position="284"/>
        <end position="329"/>
    </location>
</feature>
<evidence type="ECO:0000256" key="2">
    <source>
        <dbReference type="SAM" id="SignalP"/>
    </source>
</evidence>
<feature type="compositionally biased region" description="Polar residues" evidence="1">
    <location>
        <begin position="379"/>
        <end position="394"/>
    </location>
</feature>
<keyword evidence="2" id="KW-0732">Signal</keyword>
<evidence type="ECO:0000256" key="1">
    <source>
        <dbReference type="SAM" id="MobiDB-lite"/>
    </source>
</evidence>
<feature type="signal peptide" evidence="2">
    <location>
        <begin position="1"/>
        <end position="21"/>
    </location>
</feature>
<proteinExistence type="predicted"/>
<dbReference type="EMBL" id="AP018694">
    <property type="protein sequence ID" value="BBE19734.1"/>
    <property type="molecule type" value="Genomic_DNA"/>
</dbReference>
<feature type="compositionally biased region" description="Basic and acidic residues" evidence="1">
    <location>
        <begin position="330"/>
        <end position="346"/>
    </location>
</feature>
<name>A0A5K7SEQ2_9BACT</name>
<feature type="chain" id="PRO_5024292386" evidence="2">
    <location>
        <begin position="22"/>
        <end position="407"/>
    </location>
</feature>
<gene>
    <name evidence="3" type="ORF">AQPE_3922</name>
</gene>
<dbReference type="AlphaFoldDB" id="A0A5K7SEQ2"/>
<feature type="compositionally biased region" description="Basic and acidic residues" evidence="1">
    <location>
        <begin position="395"/>
        <end position="407"/>
    </location>
</feature>
<dbReference type="KEGG" id="anf:AQPE_3922"/>